<accession>A0A0K1GZV8</accession>
<name>A0A0K1GZV8_9BETA</name>
<sequence length="308" mass="34656">MDSTIFCTFEQKLSLTDVGKLAKLTGAIIPIPQRHHLIKHHHLGLHQYIDSTRGYARLRSLLRNMTPTILRRIEGNQLAMQVPTHGHLYTVLNTGPVLWEKGDALCQLPPLFSGPLVREHPVSVGNWNLVLPWLLPAPLAVEINQRILIMALYSLDRSYEEVKAAVNQLQHVTFRDATFTIPDPVIENHLLLDMKTACLSMSMVANLASDLTVNYVRKLALEDSSMLLTKCQELLMRLNRDDDGTGGNNSNRLLRGRPSHVSPDEEISRLSALFVMLRQLDDIIHEQVMFTVCDVSPDNKSATCIFKG</sequence>
<evidence type="ECO:0000313" key="6">
    <source>
        <dbReference type="Proteomes" id="UP000118435"/>
    </source>
</evidence>
<dbReference type="HAMAP" id="MF_04019">
    <property type="entry name" value="HSV_TRX2"/>
    <property type="match status" value="1"/>
</dbReference>
<evidence type="ECO:0000256" key="2">
    <source>
        <dbReference type="ARBA" id="ARBA00022562"/>
    </source>
</evidence>
<evidence type="ECO:0000256" key="1">
    <source>
        <dbReference type="ARBA" id="ARBA00022561"/>
    </source>
</evidence>
<reference evidence="5 6" key="1">
    <citation type="journal article" date="2016" name="BMC Genomics">
        <title>A novel strain of cynomolgus macaque cytomegalovirus: implications for host-virus co-evolution.</title>
        <authorList>
            <person name="Russell J.N."/>
            <person name="Marsh A.K."/>
            <person name="Willer D.O."/>
            <person name="Ambagala A.P."/>
            <person name="Dzamba M."/>
            <person name="Chan J.K."/>
            <person name="Pilon R."/>
            <person name="Fournier J."/>
            <person name="Brudno M."/>
            <person name="Antony J.M."/>
            <person name="Sandstrom P."/>
            <person name="Evans B.J."/>
            <person name="MacDonald K.S."/>
        </authorList>
    </citation>
    <scope>NUCLEOTIDE SEQUENCE [LARGE SCALE GENOMIC DNA]</scope>
    <source>
        <strain evidence="5">Mauritius</strain>
    </source>
</reference>
<dbReference type="InterPro" id="IPR002690">
    <property type="entry name" value="Herpes_capsid_2"/>
</dbReference>
<protein>
    <submittedName>
        <fullName evidence="5">Protein UL85</fullName>
    </submittedName>
</protein>
<dbReference type="GO" id="GO:0019028">
    <property type="term" value="C:viral capsid"/>
    <property type="evidence" value="ECO:0007669"/>
    <property type="project" value="UniProtKB-KW"/>
</dbReference>
<organism evidence="5 6">
    <name type="scientific">Cynomolgus macaque cytomegalovirus strain Mauritius</name>
    <dbReference type="NCBI Taxonomy" id="1690255"/>
    <lineage>
        <taxon>Viruses</taxon>
        <taxon>Duplodnaviria</taxon>
        <taxon>Heunggongvirae</taxon>
        <taxon>Peploviricota</taxon>
        <taxon>Herviviricetes</taxon>
        <taxon>Herpesvirales</taxon>
        <taxon>Orthoherpesviridae</taxon>
        <taxon>Betaherpesvirinae</taxon>
        <taxon>Cytomegalovirus</taxon>
        <taxon>Cytomegalovirus macacinebeta3</taxon>
    </lineage>
</organism>
<keyword evidence="1" id="KW-0167">Capsid protein</keyword>
<evidence type="ECO:0000313" key="5">
    <source>
        <dbReference type="EMBL" id="AKT72711.1"/>
    </source>
</evidence>
<keyword evidence="2" id="KW-1048">Host nucleus</keyword>
<dbReference type="GO" id="GO:0005198">
    <property type="term" value="F:structural molecule activity"/>
    <property type="evidence" value="ECO:0007669"/>
    <property type="project" value="InterPro"/>
</dbReference>
<dbReference type="Pfam" id="PF01802">
    <property type="entry name" value="Herpes_V23"/>
    <property type="match status" value="1"/>
</dbReference>
<keyword evidence="3" id="KW-0946">Virion</keyword>
<evidence type="ECO:0000256" key="3">
    <source>
        <dbReference type="ARBA" id="ARBA00022844"/>
    </source>
</evidence>
<feature type="region of interest" description="Disordered" evidence="4">
    <location>
        <begin position="240"/>
        <end position="262"/>
    </location>
</feature>
<dbReference type="Proteomes" id="UP000118435">
    <property type="component" value="Segment"/>
</dbReference>
<proteinExistence type="inferred from homology"/>
<gene>
    <name evidence="5" type="primary">CyUL85</name>
</gene>
<evidence type="ECO:0000256" key="4">
    <source>
        <dbReference type="SAM" id="MobiDB-lite"/>
    </source>
</evidence>
<dbReference type="EMBL" id="KP796148">
    <property type="protein sequence ID" value="AKT72711.1"/>
    <property type="molecule type" value="Genomic_DNA"/>
</dbReference>